<evidence type="ECO:0000313" key="9">
    <source>
        <dbReference type="EMBL" id="TSE23810.1"/>
    </source>
</evidence>
<evidence type="ECO:0000259" key="8">
    <source>
        <dbReference type="Pfam" id="PF16363"/>
    </source>
</evidence>
<dbReference type="InterPro" id="IPR016040">
    <property type="entry name" value="NAD(P)-bd_dom"/>
</dbReference>
<evidence type="ECO:0000256" key="1">
    <source>
        <dbReference type="ARBA" id="ARBA00001539"/>
    </source>
</evidence>
<dbReference type="EMBL" id="VJNA01000020">
    <property type="protein sequence ID" value="TSE23810.1"/>
    <property type="molecule type" value="Genomic_DNA"/>
</dbReference>
<dbReference type="Proteomes" id="UP000318554">
    <property type="component" value="Unassembled WGS sequence"/>
</dbReference>
<dbReference type="AlphaFoldDB" id="A0A554WJS7"/>
<dbReference type="GO" id="GO:0009225">
    <property type="term" value="P:nucleotide-sugar metabolic process"/>
    <property type="evidence" value="ECO:0007669"/>
    <property type="project" value="InterPro"/>
</dbReference>
<comment type="cofactor">
    <cofactor evidence="2 7">
        <name>NAD(+)</name>
        <dbReference type="ChEBI" id="CHEBI:57540"/>
    </cofactor>
</comment>
<accession>A0A554WJS7</accession>
<dbReference type="CDD" id="cd05246">
    <property type="entry name" value="dTDP_GD_SDR_e"/>
    <property type="match status" value="1"/>
</dbReference>
<dbReference type="OrthoDB" id="9803010at2"/>
<evidence type="ECO:0000256" key="6">
    <source>
        <dbReference type="ARBA" id="ARBA00023239"/>
    </source>
</evidence>
<evidence type="ECO:0000256" key="7">
    <source>
        <dbReference type="RuleBase" id="RU004473"/>
    </source>
</evidence>
<comment type="similarity">
    <text evidence="3 7">Belongs to the NAD(P)-dependent epimerase/dehydratase family. dTDP-glucose dehydratase subfamily.</text>
</comment>
<evidence type="ECO:0000313" key="10">
    <source>
        <dbReference type="Proteomes" id="UP000318554"/>
    </source>
</evidence>
<dbReference type="Gene3D" id="3.40.50.720">
    <property type="entry name" value="NAD(P)-binding Rossmann-like Domain"/>
    <property type="match status" value="1"/>
</dbReference>
<evidence type="ECO:0000256" key="2">
    <source>
        <dbReference type="ARBA" id="ARBA00001911"/>
    </source>
</evidence>
<comment type="caution">
    <text evidence="9">The sequence shown here is derived from an EMBL/GenBank/DDBJ whole genome shotgun (WGS) entry which is preliminary data.</text>
</comment>
<dbReference type="EC" id="4.2.1.46" evidence="4 7"/>
<evidence type="ECO:0000256" key="3">
    <source>
        <dbReference type="ARBA" id="ARBA00008178"/>
    </source>
</evidence>
<reference evidence="9 10" key="1">
    <citation type="submission" date="2019-07" db="EMBL/GenBank/DDBJ databases">
        <title>Tepidimonas aquatica CLN-1 draft genome.</title>
        <authorList>
            <person name="Da Costa M.S."/>
            <person name="Froufe H.J.C."/>
            <person name="Egas C."/>
            <person name="Albuquerque L."/>
        </authorList>
    </citation>
    <scope>NUCLEOTIDE SEQUENCE [LARGE SCALE GENOMIC DNA]</scope>
    <source>
        <strain evidence="9 10">CLN-1</strain>
    </source>
</reference>
<keyword evidence="10" id="KW-1185">Reference proteome</keyword>
<dbReference type="NCBIfam" id="TIGR01181">
    <property type="entry name" value="dTDP_gluc_dehyt"/>
    <property type="match status" value="1"/>
</dbReference>
<organism evidence="9 10">
    <name type="scientific">Tepidimonas aquatica</name>
    <dbReference type="NCBI Taxonomy" id="247482"/>
    <lineage>
        <taxon>Bacteria</taxon>
        <taxon>Pseudomonadati</taxon>
        <taxon>Pseudomonadota</taxon>
        <taxon>Betaproteobacteria</taxon>
        <taxon>Burkholderiales</taxon>
        <taxon>Tepidimonas</taxon>
    </lineage>
</organism>
<keyword evidence="6 7" id="KW-0456">Lyase</keyword>
<dbReference type="PANTHER" id="PTHR43000">
    <property type="entry name" value="DTDP-D-GLUCOSE 4,6-DEHYDRATASE-RELATED"/>
    <property type="match status" value="1"/>
</dbReference>
<dbReference type="SUPFAM" id="SSF51735">
    <property type="entry name" value="NAD(P)-binding Rossmann-fold domains"/>
    <property type="match status" value="1"/>
</dbReference>
<protein>
    <recommendedName>
        <fullName evidence="4 7">dTDP-glucose 4,6-dehydratase</fullName>
        <ecNumber evidence="4 7">4.2.1.46</ecNumber>
    </recommendedName>
</protein>
<dbReference type="Gene3D" id="3.90.25.10">
    <property type="entry name" value="UDP-galactose 4-epimerase, domain 1"/>
    <property type="match status" value="1"/>
</dbReference>
<evidence type="ECO:0000256" key="4">
    <source>
        <dbReference type="ARBA" id="ARBA00011990"/>
    </source>
</evidence>
<evidence type="ECO:0000256" key="5">
    <source>
        <dbReference type="ARBA" id="ARBA00023027"/>
    </source>
</evidence>
<dbReference type="InterPro" id="IPR005888">
    <property type="entry name" value="dTDP_Gluc_deHydtase"/>
</dbReference>
<feature type="domain" description="NAD(P)-binding" evidence="8">
    <location>
        <begin position="4"/>
        <end position="335"/>
    </location>
</feature>
<comment type="catalytic activity">
    <reaction evidence="1 7">
        <text>dTDP-alpha-D-glucose = dTDP-4-dehydro-6-deoxy-alpha-D-glucose + H2O</text>
        <dbReference type="Rhea" id="RHEA:17221"/>
        <dbReference type="ChEBI" id="CHEBI:15377"/>
        <dbReference type="ChEBI" id="CHEBI:57477"/>
        <dbReference type="ChEBI" id="CHEBI:57649"/>
        <dbReference type="EC" id="4.2.1.46"/>
    </reaction>
</comment>
<gene>
    <name evidence="9" type="primary">rfbB_2</name>
    <name evidence="9" type="ORF">Taqua_01697</name>
</gene>
<proteinExistence type="inferred from homology"/>
<sequence length="368" mass="40879">MTILVTGGAGFIGANFVLDWLAQSDEPVVNLDKLTYAGNLDNLASLQGDARHTFVQGDIGDRALVQRLLAQHRPRAVLNFAAESHVDRSIHGPEDFIQTNVVGTFRLLEAVRAYWSSLPAPEAAAFRFLHVSTDEVFGSLGPHDAPFTEQHRYEPNSPYSASKAASDHLVRAWHHTYGLPVLTTNCSNNYGPYHFPEKLIPLMIVNALAGKPLPVYGDGQQVRDWLYVGDHCSAIRRVLHAGQPGQTYNIGGRNEKTNLEVVRTVCALLDELAPAPARAVVDARTGQPVRHYSELITFVTDRPGHDRRYAMDASKIERELGWTPAETFETGLRKTVRWYLDHPEWVQRVQSGAYRAWLAQHYGAAVAA</sequence>
<dbReference type="GO" id="GO:0008460">
    <property type="term" value="F:dTDP-glucose 4,6-dehydratase activity"/>
    <property type="evidence" value="ECO:0007669"/>
    <property type="project" value="UniProtKB-EC"/>
</dbReference>
<dbReference type="InterPro" id="IPR036291">
    <property type="entry name" value="NAD(P)-bd_dom_sf"/>
</dbReference>
<dbReference type="Pfam" id="PF16363">
    <property type="entry name" value="GDP_Man_Dehyd"/>
    <property type="match status" value="1"/>
</dbReference>
<keyword evidence="5" id="KW-0520">NAD</keyword>
<name>A0A554WJS7_9BURK</name>
<dbReference type="RefSeq" id="WP_144326284.1">
    <property type="nucleotide sequence ID" value="NZ_VJNA01000020.1"/>
</dbReference>